<keyword evidence="3" id="KW-1133">Transmembrane helix</keyword>
<dbReference type="Pfam" id="PF04357">
    <property type="entry name" value="TamB"/>
    <property type="match status" value="1"/>
</dbReference>
<dbReference type="Proteomes" id="UP000448292">
    <property type="component" value="Unassembled WGS sequence"/>
</dbReference>
<proteinExistence type="predicted"/>
<feature type="region of interest" description="Disordered" evidence="5">
    <location>
        <begin position="1286"/>
        <end position="1308"/>
    </location>
</feature>
<dbReference type="EMBL" id="QMIE01000016">
    <property type="protein sequence ID" value="TVM15505.1"/>
    <property type="molecule type" value="Genomic_DNA"/>
</dbReference>
<dbReference type="GO" id="GO:0009306">
    <property type="term" value="P:protein secretion"/>
    <property type="evidence" value="ECO:0007669"/>
    <property type="project" value="InterPro"/>
</dbReference>
<keyword evidence="8" id="KW-1185">Reference proteome</keyword>
<protein>
    <recommendedName>
        <fullName evidence="6">Translocation and assembly module TamB C-terminal domain-containing protein</fullName>
    </recommendedName>
</protein>
<keyword evidence="4" id="KW-0472">Membrane</keyword>
<dbReference type="InterPro" id="IPR007452">
    <property type="entry name" value="TamB_C"/>
</dbReference>
<feature type="region of interest" description="Disordered" evidence="5">
    <location>
        <begin position="117"/>
        <end position="138"/>
    </location>
</feature>
<sequence>MASRRVRIMLKALLAAVVLVILLLGGVFLAVQTGPVKRAIAAYASKAAGDDMHLTIEGLSGLLPLSIQIDRVAIAQSKDAEPWLVARGLVLEWSLWELLFGTIHVNQVGAEDVMLADLPPASDEPEPKEPEPVWPPPSLSLPGVQVDRLWVGRFDMGEAVLGQAAAYIVLGNARLGGGMADVDLEITRIDGPESALKAMINTRGVDTAHPELEVDITLHEPPGGLLATATDMPQTSPLNLALKGQGPLSGWSGALSLMHGKEPIAMLDLSFGATEESLSFGMEGGIFTRELAGSGDAPGLLGCVLSDQECGAVRELGERFDLALDGRALMDEDGEVRGLELARIDLTAESLGVEAAGRIGRSLDDVELDVLAHIEDLSFVNALVGQSFHGALVLSAALAAHDEALQGHIDLSLESFAYEEYRAANATLALTLDPLDGGGWAFGGDDDPLPPVRADLVVDVNGLAVPPGMQAAVAAVGDSPRITGSFRTLDSRTVRIERLGLGAIAAVLNLSGQVSLDGPAEARLELTAADLENATRALGITDAGLHGSMTLTVDGDGDWSDPSGRVAFDVRTEGLVVDAPGVTEGALPSGALGPVLGSDPRFSGEAVLDPSGALRVNDLSATAQAFSLAGSAQAHLQDSQAPLSVDLDLTAESLEPFSALAGVELGGALHATVQGNGDMDAPDMGLNLTIDRPRLAEQTFDRLGVEVSGSGPLESWSGKAAVTLAATVDGQSAVLDVDAQFALGQEQVSLPSLTIRGPGVSLDGDVTMHSTTGLVTGTLEGGAEDLNKLGAFAGMDLAGALQTRIVLKEEDGGQALDLTASLSDVQAPGAAVGNAQIMAQLSNLTATPRGTAQVEATGIATDGFEADTLILNAVGGEAGMDITLNVDGSIAAGPEPAPLELILGGRLQPPGEKPLTFRLTELAGSLNDLPLSLERPGAVTVDGGDLAIDPLEIGWGQARLAMQGGWDASRADLSLSISELTADSVMLLTGNEPVGPETVLSLDLGVTGSKASPTGTVTASVQGVRLHVEEDSPLSAMDAFTLNVEARVGDGSLEAAATTEGMRDSQVRVEASLPATFSLEPFAFELPSDGPLSGALLADAKLESFESILAFYGVQVSGQFDADFTLSGTLSAPKADGKATISNGRIEYVETGTVITGLDLEFVAAQSTESDSPRLIVNLTAGDGEKGSVQMSGWIDVDPQRSTPFRINVALARFTAVRMDVLRFAATGDAALEGNMDESRIVGGISLDPVQVWLPDTLPPDVVEVEVVDVRTLKVVPEGETGGKEIIRESGEPVPSDEDTSEPAPFDPTLELGVEVREGMRVQGLGVDTTWKGRLDVSGRLTEPRLTGNVEITEGDIEFLGKRFNIRKGVLNFWGQSPPSPRVEVEATTDAGDVMAIVRVYGQANSPQFSLASEPSRPRDEVLSYILFGRDLNRISPVQAVKIAQTAAMLASGSDFLSIQRTASKIPLLGGLDIGLADTAGGGAVEVGAEVIKDVHVSVAEGLGESSTQVEVEVDLTKQFSVRGTVDDKGDQSVGFDWRLDY</sequence>
<feature type="domain" description="Translocation and assembly module TamB C-terminal" evidence="6">
    <location>
        <begin position="1179"/>
        <end position="1542"/>
    </location>
</feature>
<dbReference type="OrthoDB" id="7784409at2"/>
<evidence type="ECO:0000256" key="2">
    <source>
        <dbReference type="ARBA" id="ARBA00022692"/>
    </source>
</evidence>
<comment type="caution">
    <text evidence="7">The sequence shown here is derived from an EMBL/GenBank/DDBJ whole genome shotgun (WGS) entry which is preliminary data.</text>
</comment>
<accession>A0A7M3MBE5</accession>
<gene>
    <name evidence="7" type="ORF">DPQ33_14975</name>
</gene>
<evidence type="ECO:0000256" key="1">
    <source>
        <dbReference type="ARBA" id="ARBA00004167"/>
    </source>
</evidence>
<comment type="subcellular location">
    <subcellularLocation>
        <location evidence="1">Membrane</location>
        <topology evidence="1">Single-pass membrane protein</topology>
    </subcellularLocation>
</comment>
<evidence type="ECO:0000313" key="8">
    <source>
        <dbReference type="Proteomes" id="UP000448292"/>
    </source>
</evidence>
<evidence type="ECO:0000259" key="6">
    <source>
        <dbReference type="Pfam" id="PF04357"/>
    </source>
</evidence>
<evidence type="ECO:0000313" key="7">
    <source>
        <dbReference type="EMBL" id="TVM15505.1"/>
    </source>
</evidence>
<reference evidence="7 8" key="1">
    <citation type="submission" date="2018-06" db="EMBL/GenBank/DDBJ databases">
        <title>Complete genome of Desulfovibrio indonesiensis P37SLT.</title>
        <authorList>
            <person name="Crispim J.S."/>
            <person name="Vidigal P.M.P."/>
            <person name="Silva L.C.F."/>
            <person name="Laguardia C.N."/>
            <person name="Araujo L.C."/>
            <person name="Dias R.S."/>
            <person name="Sousa M.P."/>
            <person name="Paula S.O."/>
            <person name="Silva C."/>
        </authorList>
    </citation>
    <scope>NUCLEOTIDE SEQUENCE [LARGE SCALE GENOMIC DNA]</scope>
    <source>
        <strain evidence="7 8">P37SLT</strain>
    </source>
</reference>
<keyword evidence="2" id="KW-0812">Transmembrane</keyword>
<dbReference type="GO" id="GO:0097347">
    <property type="term" value="C:TAM protein secretion complex"/>
    <property type="evidence" value="ECO:0007669"/>
    <property type="project" value="TreeGrafter"/>
</dbReference>
<organism evidence="7 8">
    <name type="scientific">Oceanidesulfovibrio indonesiensis</name>
    <dbReference type="NCBI Taxonomy" id="54767"/>
    <lineage>
        <taxon>Bacteria</taxon>
        <taxon>Pseudomonadati</taxon>
        <taxon>Thermodesulfobacteriota</taxon>
        <taxon>Desulfovibrionia</taxon>
        <taxon>Desulfovibrionales</taxon>
        <taxon>Desulfovibrionaceae</taxon>
        <taxon>Oceanidesulfovibrio</taxon>
    </lineage>
</organism>
<dbReference type="PANTHER" id="PTHR36985">
    <property type="entry name" value="TRANSLOCATION AND ASSEMBLY MODULE SUBUNIT TAMB"/>
    <property type="match status" value="1"/>
</dbReference>
<name>A0A7M3MBE5_9BACT</name>
<evidence type="ECO:0000256" key="5">
    <source>
        <dbReference type="SAM" id="MobiDB-lite"/>
    </source>
</evidence>
<dbReference type="GO" id="GO:0005886">
    <property type="term" value="C:plasma membrane"/>
    <property type="evidence" value="ECO:0007669"/>
    <property type="project" value="InterPro"/>
</dbReference>
<evidence type="ECO:0000256" key="3">
    <source>
        <dbReference type="ARBA" id="ARBA00022989"/>
    </source>
</evidence>
<dbReference type="PANTHER" id="PTHR36985:SF1">
    <property type="entry name" value="TRANSLOCATION AND ASSEMBLY MODULE SUBUNIT TAMB"/>
    <property type="match status" value="1"/>
</dbReference>
<evidence type="ECO:0000256" key="4">
    <source>
        <dbReference type="ARBA" id="ARBA00023136"/>
    </source>
</evidence>
<dbReference type="RefSeq" id="WP_144304022.1">
    <property type="nucleotide sequence ID" value="NZ_QMIE01000016.1"/>
</dbReference>